<evidence type="ECO:0000256" key="2">
    <source>
        <dbReference type="ARBA" id="ARBA00011901"/>
    </source>
</evidence>
<evidence type="ECO:0000256" key="3">
    <source>
        <dbReference type="ARBA" id="ARBA00022801"/>
    </source>
</evidence>
<evidence type="ECO:0000313" key="7">
    <source>
        <dbReference type="Proteomes" id="UP001597101"/>
    </source>
</evidence>
<evidence type="ECO:0000313" key="6">
    <source>
        <dbReference type="EMBL" id="MFD0917885.1"/>
    </source>
</evidence>
<keyword evidence="4" id="KW-0472">Membrane</keyword>
<reference evidence="7" key="1">
    <citation type="journal article" date="2019" name="Int. J. Syst. Evol. Microbiol.">
        <title>The Global Catalogue of Microorganisms (GCM) 10K type strain sequencing project: providing services to taxonomists for standard genome sequencing and annotation.</title>
        <authorList>
            <consortium name="The Broad Institute Genomics Platform"/>
            <consortium name="The Broad Institute Genome Sequencing Center for Infectious Disease"/>
            <person name="Wu L."/>
            <person name="Ma J."/>
        </authorList>
    </citation>
    <scope>NUCLEOTIDE SEQUENCE [LARGE SCALE GENOMIC DNA]</scope>
    <source>
        <strain evidence="7">CCUG 60023</strain>
    </source>
</reference>
<dbReference type="RefSeq" id="WP_377213743.1">
    <property type="nucleotide sequence ID" value="NZ_JBHTJV010000026.1"/>
</dbReference>
<feature type="domain" description="MurNAc-LAA" evidence="5">
    <location>
        <begin position="256"/>
        <end position="410"/>
    </location>
</feature>
<dbReference type="InterPro" id="IPR021731">
    <property type="entry name" value="AMIN_dom"/>
</dbReference>
<dbReference type="Pfam" id="PF11741">
    <property type="entry name" value="AMIN"/>
    <property type="match status" value="1"/>
</dbReference>
<sequence length="419" mass="46897">MQQPVNPLWFAWRYVVLPFGVVVVLWASLLGVGMALAQDEQDAKAMPPIAFAGRIVGNDERFRLIVDFDKDVKRDVVVLDNPRRLIIDMDEVVFSLGEQLTNSPSSLVRGVRFGSIAPGRSRIVVSLNEPIEIRRQSFVELKEQERHRLIIDSVGTTQQRFAAIAKDGEARLARGATAWKGDRVTRPRGPRKTFRVVIDPGHGGIDGGATGRHQSIEKEITLSFAKKLRDELSGNPLIEVLLTREEDTFVSLRERLNFARRHKAHLKISVHADSLGQKNIRGATVYTLSEEGSDSLSRVLAAKQNRADLVAGLSLPEAEKGTTDILIDLTRRETEVFSRQLAHLLVKHLRKSVELINNPNRSADFFVLKAPDVPSVLLELGYLSNDQDEKLMQSVAWRRKAAKSVADAIVDFLEPRMEQ</sequence>
<dbReference type="CDD" id="cd02696">
    <property type="entry name" value="MurNAc-LAA"/>
    <property type="match status" value="1"/>
</dbReference>
<evidence type="ECO:0000259" key="5">
    <source>
        <dbReference type="SMART" id="SM00646"/>
    </source>
</evidence>
<accession>A0ABW3FLL0</accession>
<dbReference type="PANTHER" id="PTHR30404:SF0">
    <property type="entry name" value="N-ACETYLMURAMOYL-L-ALANINE AMIDASE AMIC"/>
    <property type="match status" value="1"/>
</dbReference>
<keyword evidence="3" id="KW-0378">Hydrolase</keyword>
<keyword evidence="4" id="KW-1133">Transmembrane helix</keyword>
<comment type="catalytic activity">
    <reaction evidence="1">
        <text>Hydrolyzes the link between N-acetylmuramoyl residues and L-amino acid residues in certain cell-wall glycopeptides.</text>
        <dbReference type="EC" id="3.5.1.28"/>
    </reaction>
</comment>
<dbReference type="PANTHER" id="PTHR30404">
    <property type="entry name" value="N-ACETYLMURAMOYL-L-ALANINE AMIDASE"/>
    <property type="match status" value="1"/>
</dbReference>
<organism evidence="6 7">
    <name type="scientific">Pseudahrensia aquimaris</name>
    <dbReference type="NCBI Taxonomy" id="744461"/>
    <lineage>
        <taxon>Bacteria</taxon>
        <taxon>Pseudomonadati</taxon>
        <taxon>Pseudomonadota</taxon>
        <taxon>Alphaproteobacteria</taxon>
        <taxon>Hyphomicrobiales</taxon>
        <taxon>Ahrensiaceae</taxon>
        <taxon>Pseudahrensia</taxon>
    </lineage>
</organism>
<proteinExistence type="predicted"/>
<name>A0ABW3FLL0_9HYPH</name>
<dbReference type="Pfam" id="PF01520">
    <property type="entry name" value="Amidase_3"/>
    <property type="match status" value="1"/>
</dbReference>
<evidence type="ECO:0000256" key="4">
    <source>
        <dbReference type="SAM" id="Phobius"/>
    </source>
</evidence>
<evidence type="ECO:0000256" key="1">
    <source>
        <dbReference type="ARBA" id="ARBA00001561"/>
    </source>
</evidence>
<dbReference type="SUPFAM" id="SSF53187">
    <property type="entry name" value="Zn-dependent exopeptidases"/>
    <property type="match status" value="1"/>
</dbReference>
<protein>
    <recommendedName>
        <fullName evidence="2">N-acetylmuramoyl-L-alanine amidase</fullName>
        <ecNumber evidence="2">3.5.1.28</ecNumber>
    </recommendedName>
</protein>
<dbReference type="EC" id="3.5.1.28" evidence="2"/>
<feature type="transmembrane region" description="Helical" evidence="4">
    <location>
        <begin position="12"/>
        <end position="37"/>
    </location>
</feature>
<comment type="caution">
    <text evidence="6">The sequence shown here is derived from an EMBL/GenBank/DDBJ whole genome shotgun (WGS) entry which is preliminary data.</text>
</comment>
<keyword evidence="7" id="KW-1185">Reference proteome</keyword>
<dbReference type="EMBL" id="JBHTJV010000026">
    <property type="protein sequence ID" value="MFD0917885.1"/>
    <property type="molecule type" value="Genomic_DNA"/>
</dbReference>
<dbReference type="Gene3D" id="3.40.630.40">
    <property type="entry name" value="Zn-dependent exopeptidases"/>
    <property type="match status" value="1"/>
</dbReference>
<dbReference type="Gene3D" id="2.60.40.3500">
    <property type="match status" value="1"/>
</dbReference>
<dbReference type="InterPro" id="IPR050695">
    <property type="entry name" value="N-acetylmuramoyl_amidase_3"/>
</dbReference>
<gene>
    <name evidence="6" type="ORF">ACFQ14_15880</name>
</gene>
<dbReference type="Proteomes" id="UP001597101">
    <property type="component" value="Unassembled WGS sequence"/>
</dbReference>
<dbReference type="SMART" id="SM00646">
    <property type="entry name" value="Ami_3"/>
    <property type="match status" value="1"/>
</dbReference>
<keyword evidence="4" id="KW-0812">Transmembrane</keyword>
<dbReference type="InterPro" id="IPR002508">
    <property type="entry name" value="MurNAc-LAA_cat"/>
</dbReference>